<evidence type="ECO:0000256" key="11">
    <source>
        <dbReference type="SAM" id="SignalP"/>
    </source>
</evidence>
<dbReference type="FunCoup" id="A0A2J6TEL2">
    <property type="interactions" value="141"/>
</dbReference>
<evidence type="ECO:0000256" key="8">
    <source>
        <dbReference type="ARBA" id="ARBA00036824"/>
    </source>
</evidence>
<dbReference type="EC" id="3.2.1.58" evidence="9"/>
<comment type="catalytic activity">
    <reaction evidence="8">
        <text>Successive hydrolysis of beta-D-glucose units from the non-reducing ends of (1-&gt;3)-beta-D-glucans, releasing alpha-glucose.</text>
        <dbReference type="EC" id="3.2.1.58"/>
    </reaction>
</comment>
<dbReference type="OrthoDB" id="62120at2759"/>
<accession>A0A2J6TEL2</accession>
<dbReference type="GO" id="GO:0004338">
    <property type="term" value="F:glucan exo-1,3-beta-glucosidase activity"/>
    <property type="evidence" value="ECO:0007669"/>
    <property type="project" value="UniProtKB-EC"/>
</dbReference>
<evidence type="ECO:0000256" key="9">
    <source>
        <dbReference type="ARBA" id="ARBA00038929"/>
    </source>
</evidence>
<dbReference type="Pfam" id="PF00150">
    <property type="entry name" value="Cellulase"/>
    <property type="match status" value="1"/>
</dbReference>
<dbReference type="FunFam" id="3.20.20.80:FF:000033">
    <property type="entry name" value="Glucan 1,3-beta-glucosidase A"/>
    <property type="match status" value="1"/>
</dbReference>
<dbReference type="GO" id="GO:0005576">
    <property type="term" value="C:extracellular region"/>
    <property type="evidence" value="ECO:0007669"/>
    <property type="project" value="UniProtKB-SubCell"/>
</dbReference>
<comment type="similarity">
    <text evidence="2 10">Belongs to the glycosyl hydrolase 5 (cellulase A) family.</text>
</comment>
<evidence type="ECO:0000256" key="2">
    <source>
        <dbReference type="ARBA" id="ARBA00005641"/>
    </source>
</evidence>
<dbReference type="GO" id="GO:0009986">
    <property type="term" value="C:cell surface"/>
    <property type="evidence" value="ECO:0007669"/>
    <property type="project" value="TreeGrafter"/>
</dbReference>
<evidence type="ECO:0000256" key="4">
    <source>
        <dbReference type="ARBA" id="ARBA00022729"/>
    </source>
</evidence>
<evidence type="ECO:0000256" key="1">
    <source>
        <dbReference type="ARBA" id="ARBA00004613"/>
    </source>
</evidence>
<evidence type="ECO:0000259" key="12">
    <source>
        <dbReference type="Pfam" id="PF00150"/>
    </source>
</evidence>
<sequence length="433" mass="47237">MGFFKDLTFAAACLSLTVAASPLQERTTDGIDYNNYIIRGVNLGGWFVLEPWITPSIFEPYANGGGVIDEYTLSASLGKSATQTLLDQHWGSWITEDDFAQIAAAGLNTVRIPIGYWALAPQDGDPYVQGQLPYLATALGWARNHGLKVLLDLHGAPGSQNGFDNSGRLGPIQWQAGNTVQTTLTAIHNLVDWAVSNNFMDIVTSIELLNEPAGFSPNIKMDVTKQFYYDGYGYIHDKTPNTVTVIHDAFKDIGGYWNGFMNSATGVGNVMLDTHIYQVFTPGELSRTPCEHVANACSNKGKLAGTDKWAIVGEWTGAQTDCAKWLNGLGTGARYDGTFTGTGGSYYIGDCVGKDVGTVATMKQVDKTNLQYFVEAQLDAYEAHIGWIFWCWKTESAPEWNFKDLLANKLIPQPITSRKFAPQCDGAACMVPS</sequence>
<dbReference type="Proteomes" id="UP000235371">
    <property type="component" value="Unassembled WGS sequence"/>
</dbReference>
<dbReference type="GO" id="GO:0009251">
    <property type="term" value="P:glucan catabolic process"/>
    <property type="evidence" value="ECO:0007669"/>
    <property type="project" value="TreeGrafter"/>
</dbReference>
<dbReference type="GeneID" id="36590995"/>
<proteinExistence type="inferred from homology"/>
<gene>
    <name evidence="13" type="ORF">K444DRAFT_628502</name>
</gene>
<keyword evidence="6 10" id="KW-0326">Glycosidase</keyword>
<evidence type="ECO:0000256" key="10">
    <source>
        <dbReference type="RuleBase" id="RU361153"/>
    </source>
</evidence>
<dbReference type="InterPro" id="IPR017853">
    <property type="entry name" value="GH"/>
</dbReference>
<dbReference type="AlphaFoldDB" id="A0A2J6TEL2"/>
<comment type="subcellular location">
    <subcellularLocation>
        <location evidence="1">Secreted</location>
    </subcellularLocation>
</comment>
<name>A0A2J6TEL2_9HELO</name>
<keyword evidence="4 11" id="KW-0732">Signal</keyword>
<dbReference type="InterPro" id="IPR001547">
    <property type="entry name" value="Glyco_hydro_5"/>
</dbReference>
<evidence type="ECO:0000256" key="6">
    <source>
        <dbReference type="ARBA" id="ARBA00023295"/>
    </source>
</evidence>
<dbReference type="SUPFAM" id="SSF51445">
    <property type="entry name" value="(Trans)glycosidases"/>
    <property type="match status" value="1"/>
</dbReference>
<feature type="chain" id="PRO_5014415457" description="glucan 1,3-beta-glucosidase" evidence="11">
    <location>
        <begin position="20"/>
        <end position="433"/>
    </location>
</feature>
<dbReference type="PANTHER" id="PTHR31297">
    <property type="entry name" value="GLUCAN ENDO-1,6-BETA-GLUCOSIDASE B"/>
    <property type="match status" value="1"/>
</dbReference>
<dbReference type="RefSeq" id="XP_024738375.1">
    <property type="nucleotide sequence ID" value="XM_024882918.1"/>
</dbReference>
<dbReference type="STRING" id="1095630.A0A2J6TEL2"/>
<evidence type="ECO:0000256" key="5">
    <source>
        <dbReference type="ARBA" id="ARBA00022801"/>
    </source>
</evidence>
<reference evidence="13 14" key="1">
    <citation type="submission" date="2016-04" db="EMBL/GenBank/DDBJ databases">
        <title>A degradative enzymes factory behind the ericoid mycorrhizal symbiosis.</title>
        <authorList>
            <consortium name="DOE Joint Genome Institute"/>
            <person name="Martino E."/>
            <person name="Morin E."/>
            <person name="Grelet G."/>
            <person name="Kuo A."/>
            <person name="Kohler A."/>
            <person name="Daghino S."/>
            <person name="Barry K."/>
            <person name="Choi C."/>
            <person name="Cichocki N."/>
            <person name="Clum A."/>
            <person name="Copeland A."/>
            <person name="Hainaut M."/>
            <person name="Haridas S."/>
            <person name="Labutti K."/>
            <person name="Lindquist E."/>
            <person name="Lipzen A."/>
            <person name="Khouja H.-R."/>
            <person name="Murat C."/>
            <person name="Ohm R."/>
            <person name="Olson A."/>
            <person name="Spatafora J."/>
            <person name="Veneault-Fourrey C."/>
            <person name="Henrissat B."/>
            <person name="Grigoriev I."/>
            <person name="Martin F."/>
            <person name="Perotto S."/>
        </authorList>
    </citation>
    <scope>NUCLEOTIDE SEQUENCE [LARGE SCALE GENOMIC DNA]</scope>
    <source>
        <strain evidence="13 14">E</strain>
    </source>
</reference>
<evidence type="ECO:0000256" key="7">
    <source>
        <dbReference type="ARBA" id="ARBA00023316"/>
    </source>
</evidence>
<dbReference type="Gene3D" id="3.20.20.80">
    <property type="entry name" value="Glycosidases"/>
    <property type="match status" value="1"/>
</dbReference>
<protein>
    <recommendedName>
        <fullName evidence="9">glucan 1,3-beta-glucosidase</fullName>
        <ecNumber evidence="9">3.2.1.58</ecNumber>
    </recommendedName>
</protein>
<feature type="domain" description="Glycoside hydrolase family 5" evidence="12">
    <location>
        <begin position="83"/>
        <end position="321"/>
    </location>
</feature>
<organism evidence="13 14">
    <name type="scientific">Hyaloscypha bicolor E</name>
    <dbReference type="NCBI Taxonomy" id="1095630"/>
    <lineage>
        <taxon>Eukaryota</taxon>
        <taxon>Fungi</taxon>
        <taxon>Dikarya</taxon>
        <taxon>Ascomycota</taxon>
        <taxon>Pezizomycotina</taxon>
        <taxon>Leotiomycetes</taxon>
        <taxon>Helotiales</taxon>
        <taxon>Hyaloscyphaceae</taxon>
        <taxon>Hyaloscypha</taxon>
        <taxon>Hyaloscypha bicolor</taxon>
    </lineage>
</organism>
<evidence type="ECO:0000313" key="13">
    <source>
        <dbReference type="EMBL" id="PMD61471.1"/>
    </source>
</evidence>
<evidence type="ECO:0000313" key="14">
    <source>
        <dbReference type="Proteomes" id="UP000235371"/>
    </source>
</evidence>
<keyword evidence="7" id="KW-0961">Cell wall biogenesis/degradation</keyword>
<keyword evidence="3" id="KW-0964">Secreted</keyword>
<keyword evidence="14" id="KW-1185">Reference proteome</keyword>
<dbReference type="InParanoid" id="A0A2J6TEL2"/>
<dbReference type="EMBL" id="KZ613786">
    <property type="protein sequence ID" value="PMD61471.1"/>
    <property type="molecule type" value="Genomic_DNA"/>
</dbReference>
<dbReference type="GO" id="GO:0071555">
    <property type="term" value="P:cell wall organization"/>
    <property type="evidence" value="ECO:0007669"/>
    <property type="project" value="UniProtKB-KW"/>
</dbReference>
<dbReference type="InterPro" id="IPR050386">
    <property type="entry name" value="Glycosyl_hydrolase_5"/>
</dbReference>
<keyword evidence="5 10" id="KW-0378">Hydrolase</keyword>
<dbReference type="PANTHER" id="PTHR31297:SF1">
    <property type="entry name" value="GLUCAN 1,3-BETA-GLUCOSIDASE I_II-RELATED"/>
    <property type="match status" value="1"/>
</dbReference>
<feature type="signal peptide" evidence="11">
    <location>
        <begin position="1"/>
        <end position="19"/>
    </location>
</feature>
<evidence type="ECO:0000256" key="3">
    <source>
        <dbReference type="ARBA" id="ARBA00022525"/>
    </source>
</evidence>